<evidence type="ECO:0000313" key="7">
    <source>
        <dbReference type="Proteomes" id="UP000663802"/>
    </source>
</evidence>
<dbReference type="Gene3D" id="3.30.70.270">
    <property type="match status" value="1"/>
</dbReference>
<feature type="domain" description="PAS" evidence="2">
    <location>
        <begin position="430"/>
        <end position="501"/>
    </location>
</feature>
<dbReference type="Gene3D" id="3.40.50.2300">
    <property type="match status" value="2"/>
</dbReference>
<keyword evidence="7" id="KW-1185">Reference proteome</keyword>
<dbReference type="InterPro" id="IPR052155">
    <property type="entry name" value="Biofilm_reg_signaling"/>
</dbReference>
<gene>
    <name evidence="6" type="ORF">CSC2_31430</name>
</gene>
<dbReference type="CDD" id="cd01949">
    <property type="entry name" value="GGDEF"/>
    <property type="match status" value="1"/>
</dbReference>
<feature type="transmembrane region" description="Helical" evidence="1">
    <location>
        <begin position="12"/>
        <end position="33"/>
    </location>
</feature>
<feature type="transmembrane region" description="Helical" evidence="1">
    <location>
        <begin position="360"/>
        <end position="383"/>
    </location>
</feature>
<dbReference type="InterPro" id="IPR035965">
    <property type="entry name" value="PAS-like_dom_sf"/>
</dbReference>
<dbReference type="InterPro" id="IPR029787">
    <property type="entry name" value="Nucleotide_cyclase"/>
</dbReference>
<keyword evidence="1" id="KW-1133">Transmembrane helix</keyword>
<dbReference type="InterPro" id="IPR013655">
    <property type="entry name" value="PAS_fold_3"/>
</dbReference>
<evidence type="ECO:0000313" key="6">
    <source>
        <dbReference type="EMBL" id="GFZ32617.1"/>
    </source>
</evidence>
<dbReference type="SUPFAM" id="SSF55073">
    <property type="entry name" value="Nucleotide cyclase"/>
    <property type="match status" value="1"/>
</dbReference>
<dbReference type="InterPro" id="IPR035919">
    <property type="entry name" value="EAL_sf"/>
</dbReference>
<dbReference type="CDD" id="cd01948">
    <property type="entry name" value="EAL"/>
    <property type="match status" value="1"/>
</dbReference>
<dbReference type="InterPro" id="IPR000160">
    <property type="entry name" value="GGDEF_dom"/>
</dbReference>
<evidence type="ECO:0000259" key="5">
    <source>
        <dbReference type="PROSITE" id="PS50887"/>
    </source>
</evidence>
<dbReference type="EMBL" id="BMBA01000003">
    <property type="protein sequence ID" value="GFZ32617.1"/>
    <property type="molecule type" value="Genomic_DNA"/>
</dbReference>
<dbReference type="InterPro" id="IPR001610">
    <property type="entry name" value="PAC"/>
</dbReference>
<feature type="domain" description="PAC" evidence="3">
    <location>
        <begin position="505"/>
        <end position="557"/>
    </location>
</feature>
<evidence type="ECO:0000259" key="2">
    <source>
        <dbReference type="PROSITE" id="PS50112"/>
    </source>
</evidence>
<dbReference type="SMART" id="SM00091">
    <property type="entry name" value="PAS"/>
    <property type="match status" value="1"/>
</dbReference>
<feature type="domain" description="GGDEF" evidence="5">
    <location>
        <begin position="587"/>
        <end position="720"/>
    </location>
</feature>
<dbReference type="RefSeq" id="WP_206870896.1">
    <property type="nucleotide sequence ID" value="NZ_BMBA01000003.1"/>
</dbReference>
<proteinExistence type="predicted"/>
<dbReference type="NCBIfam" id="TIGR00229">
    <property type="entry name" value="sensory_box"/>
    <property type="match status" value="1"/>
</dbReference>
<organism evidence="6 7">
    <name type="scientific">Clostridium zeae</name>
    <dbReference type="NCBI Taxonomy" id="2759022"/>
    <lineage>
        <taxon>Bacteria</taxon>
        <taxon>Bacillati</taxon>
        <taxon>Bacillota</taxon>
        <taxon>Clostridia</taxon>
        <taxon>Eubacteriales</taxon>
        <taxon>Clostridiaceae</taxon>
        <taxon>Clostridium</taxon>
    </lineage>
</organism>
<dbReference type="CDD" id="cd00130">
    <property type="entry name" value="PAS"/>
    <property type="match status" value="1"/>
</dbReference>
<dbReference type="InterPro" id="IPR000014">
    <property type="entry name" value="PAS"/>
</dbReference>
<evidence type="ECO:0000259" key="3">
    <source>
        <dbReference type="PROSITE" id="PS50113"/>
    </source>
</evidence>
<keyword evidence="1" id="KW-0812">Transmembrane</keyword>
<dbReference type="PROSITE" id="PS50112">
    <property type="entry name" value="PAS"/>
    <property type="match status" value="1"/>
</dbReference>
<dbReference type="Gene3D" id="3.30.450.20">
    <property type="entry name" value="PAS domain"/>
    <property type="match status" value="1"/>
</dbReference>
<dbReference type="SMART" id="SM00267">
    <property type="entry name" value="GGDEF"/>
    <property type="match status" value="1"/>
</dbReference>
<dbReference type="NCBIfam" id="TIGR00254">
    <property type="entry name" value="GGDEF"/>
    <property type="match status" value="1"/>
</dbReference>
<feature type="domain" description="EAL" evidence="4">
    <location>
        <begin position="729"/>
        <end position="986"/>
    </location>
</feature>
<dbReference type="InterPro" id="IPR043128">
    <property type="entry name" value="Rev_trsase/Diguanyl_cyclase"/>
</dbReference>
<evidence type="ECO:0000259" key="4">
    <source>
        <dbReference type="PROSITE" id="PS50883"/>
    </source>
</evidence>
<dbReference type="SMART" id="SM00086">
    <property type="entry name" value="PAC"/>
    <property type="match status" value="1"/>
</dbReference>
<keyword evidence="1" id="KW-0472">Membrane</keyword>
<dbReference type="PROSITE" id="PS50887">
    <property type="entry name" value="GGDEF"/>
    <property type="match status" value="1"/>
</dbReference>
<dbReference type="PROSITE" id="PS50883">
    <property type="entry name" value="EAL"/>
    <property type="match status" value="1"/>
</dbReference>
<reference evidence="6 7" key="1">
    <citation type="journal article" date="2021" name="Int. J. Syst. Evol. Microbiol.">
        <title>Clostridium zeae sp. nov., isolated from corn silage.</title>
        <authorList>
            <person name="Kobayashi H."/>
            <person name="Tanizawa Y."/>
            <person name="Yagura M."/>
            <person name="Sakamoto M."/>
            <person name="Ohkuma M."/>
            <person name="Tohno M."/>
        </authorList>
    </citation>
    <scope>NUCLEOTIDE SEQUENCE [LARGE SCALE GENOMIC DNA]</scope>
    <source>
        <strain evidence="6 7">CSC2</strain>
    </source>
</reference>
<dbReference type="Proteomes" id="UP000663802">
    <property type="component" value="Unassembled WGS sequence"/>
</dbReference>
<dbReference type="Gene3D" id="3.20.20.450">
    <property type="entry name" value="EAL domain"/>
    <property type="match status" value="1"/>
</dbReference>
<dbReference type="SUPFAM" id="SSF141868">
    <property type="entry name" value="EAL domain-like"/>
    <property type="match status" value="1"/>
</dbReference>
<dbReference type="InterPro" id="IPR001633">
    <property type="entry name" value="EAL_dom"/>
</dbReference>
<dbReference type="PROSITE" id="PS50113">
    <property type="entry name" value="PAC"/>
    <property type="match status" value="1"/>
</dbReference>
<evidence type="ECO:0000256" key="1">
    <source>
        <dbReference type="SAM" id="Phobius"/>
    </source>
</evidence>
<sequence length="987" mass="113846">MYCNKNFNRKKIFNIFIISFISFMLVGFLIPFINPPVTNAEQQEKNILLINSYDSTYTWTVDETDGILKKIKEDEPKSKVYVEYIDWKNNPYQENLDKFRQLIKYKYENKKIDLVMTTDDAALEFSLKNRKEIFGNIPIVFSGVYDETAKKLTDGYDNVFGVFEADEIEDTVKSALYIYPHTKKLYVVHDNTESGIASFGEVKEVLKELDNKIIMQEISDLSINNLSNNIPVIDKDSIVLVTTYARDGDGKTVQNEELTNFLSEKLSVPIFGIYKMDLNHGIIGGKLLSGEEHGESAAELAINLMNGIVPNNKLVEDKKAVVNIYDNNIMKKFNISKEQLPEGSIVINEDFSFYKTYKHLVWGVVSIILILITLITILIINILRRKKAENELKKNNYELSELYEELATSDEELRYQYIKLEENRDTIQKNEEMYKLVFETANDGLWEINLTTGERYFSDRWYEIFDLSREELKDMDVWYTIIHTDEQDKARRLVDEVGEGIRDTFSFDFRIRKKDGQYKWIHAIGKSMKDKYGKPFKIVGSHSDIHEKKIQEDQIKRLAFFDSLTGLPNRTEISRVFAEIIKEDSERNIAVIFMDLDNFKNINDSFGHTIGDDLLIEVSKRIKYVTGDKGVVSRHGGDEFLILLPDAIDKEFITSYIGELEKKLGNNISVNGVNVITSASFGAAIYPKDGHDFEELLKNADTAMYKSKEAGKRTFTFFERWMNDNILEMLIMENQLRLALNKDEFVLHFQPKISLKDSRIEGFEALIRWNSETLGFVSPYRFITLAEKTGIIIQIGKWVLEKSCEFITKIHNLGYKDINISLNVSVVQLLQDDFLNMVEGIIAKSMVDSQFINLEITETILMESIDKNITKLNKLKEKSIKISLDDFGKGYSSLTYLKDMPFDTLKIDKVFIDELCSEDASKTNESIVGVIIQLAHQMGLTVVAEGVETEEQYNYLMNNKCDIVQGYYISKPVPEEQALELLKKYNS</sequence>
<dbReference type="SMART" id="SM00052">
    <property type="entry name" value="EAL"/>
    <property type="match status" value="1"/>
</dbReference>
<protein>
    <submittedName>
        <fullName evidence="6">Diguanylate cyclase</fullName>
    </submittedName>
</protein>
<comment type="caution">
    <text evidence="6">The sequence shown here is derived from an EMBL/GenBank/DDBJ whole genome shotgun (WGS) entry which is preliminary data.</text>
</comment>
<dbReference type="PANTHER" id="PTHR44757:SF2">
    <property type="entry name" value="BIOFILM ARCHITECTURE MAINTENANCE PROTEIN MBAA"/>
    <property type="match status" value="1"/>
</dbReference>
<dbReference type="PANTHER" id="PTHR44757">
    <property type="entry name" value="DIGUANYLATE CYCLASE DGCP"/>
    <property type="match status" value="1"/>
</dbReference>
<accession>A0ABQ1ECT2</accession>
<dbReference type="Pfam" id="PF00990">
    <property type="entry name" value="GGDEF"/>
    <property type="match status" value="1"/>
</dbReference>
<dbReference type="SUPFAM" id="SSF55785">
    <property type="entry name" value="PYP-like sensor domain (PAS domain)"/>
    <property type="match status" value="1"/>
</dbReference>
<name>A0ABQ1ECT2_9CLOT</name>
<dbReference type="Pfam" id="PF08447">
    <property type="entry name" value="PAS_3"/>
    <property type="match status" value="1"/>
</dbReference>
<dbReference type="Pfam" id="PF00563">
    <property type="entry name" value="EAL"/>
    <property type="match status" value="1"/>
</dbReference>
<dbReference type="InterPro" id="IPR000700">
    <property type="entry name" value="PAS-assoc_C"/>
</dbReference>